<evidence type="ECO:0000313" key="9">
    <source>
        <dbReference type="EMBL" id="JAS50625.1"/>
    </source>
</evidence>
<evidence type="ECO:0000256" key="3">
    <source>
        <dbReference type="ARBA" id="ARBA00022737"/>
    </source>
</evidence>
<evidence type="ECO:0000259" key="8">
    <source>
        <dbReference type="PROSITE" id="PS51214"/>
    </source>
</evidence>
<dbReference type="Gene3D" id="1.20.5.690">
    <property type="entry name" value="Importin-alpha, importin-beta-binding domain"/>
    <property type="match status" value="1"/>
</dbReference>
<dbReference type="SUPFAM" id="SSF48371">
    <property type="entry name" value="ARM repeat"/>
    <property type="match status" value="1"/>
</dbReference>
<feature type="region of interest" description="Disordered" evidence="7">
    <location>
        <begin position="1"/>
        <end position="35"/>
    </location>
</feature>
<organism evidence="9">
    <name type="scientific">Cuerna arida</name>
    <dbReference type="NCBI Taxonomy" id="1464854"/>
    <lineage>
        <taxon>Eukaryota</taxon>
        <taxon>Metazoa</taxon>
        <taxon>Ecdysozoa</taxon>
        <taxon>Arthropoda</taxon>
        <taxon>Hexapoda</taxon>
        <taxon>Insecta</taxon>
        <taxon>Pterygota</taxon>
        <taxon>Neoptera</taxon>
        <taxon>Paraneoptera</taxon>
        <taxon>Hemiptera</taxon>
        <taxon>Auchenorrhyncha</taxon>
        <taxon>Membracoidea</taxon>
        <taxon>Cicadellidae</taxon>
        <taxon>Cicadellinae</taxon>
        <taxon>Proconiini</taxon>
        <taxon>Cuerna</taxon>
    </lineage>
</organism>
<keyword evidence="3" id="KW-0677">Repeat</keyword>
<dbReference type="FunFam" id="1.25.10.10:FF:000009">
    <property type="entry name" value="Importin subunit alpha"/>
    <property type="match status" value="1"/>
</dbReference>
<comment type="similarity">
    <text evidence="1 5">Belongs to the importin alpha family.</text>
</comment>
<dbReference type="PANTHER" id="PTHR23316">
    <property type="entry name" value="IMPORTIN ALPHA"/>
    <property type="match status" value="1"/>
</dbReference>
<dbReference type="Pfam" id="PF01749">
    <property type="entry name" value="IBB"/>
    <property type="match status" value="1"/>
</dbReference>
<dbReference type="InterPro" id="IPR024931">
    <property type="entry name" value="Importin_alpha"/>
</dbReference>
<evidence type="ECO:0000256" key="2">
    <source>
        <dbReference type="ARBA" id="ARBA00022448"/>
    </source>
</evidence>
<dbReference type="Pfam" id="PF00514">
    <property type="entry name" value="Arm"/>
    <property type="match status" value="7"/>
</dbReference>
<feature type="repeat" description="ARM" evidence="6">
    <location>
        <begin position="161"/>
        <end position="189"/>
    </location>
</feature>
<feature type="repeat" description="ARM" evidence="6">
    <location>
        <begin position="330"/>
        <end position="372"/>
    </location>
</feature>
<evidence type="ECO:0000256" key="5">
    <source>
        <dbReference type="PIRNR" id="PIRNR005673"/>
    </source>
</evidence>
<dbReference type="GO" id="GO:0005634">
    <property type="term" value="C:nucleus"/>
    <property type="evidence" value="ECO:0007669"/>
    <property type="project" value="UniProtKB-ARBA"/>
</dbReference>
<dbReference type="InterPro" id="IPR002652">
    <property type="entry name" value="Importin-a_IBB"/>
</dbReference>
<protein>
    <recommendedName>
        <fullName evidence="5">Importin subunit alpha</fullName>
    </recommendedName>
</protein>
<evidence type="ECO:0000256" key="6">
    <source>
        <dbReference type="PROSITE-ProRule" id="PRU00259"/>
    </source>
</evidence>
<dbReference type="Gene3D" id="1.25.10.10">
    <property type="entry name" value="Leucine-rich Repeat Variant"/>
    <property type="match status" value="1"/>
</dbReference>
<evidence type="ECO:0000256" key="1">
    <source>
        <dbReference type="ARBA" id="ARBA00010394"/>
    </source>
</evidence>
<dbReference type="Pfam" id="PF16186">
    <property type="entry name" value="Arm_3"/>
    <property type="match status" value="1"/>
</dbReference>
<dbReference type="InterPro" id="IPR016024">
    <property type="entry name" value="ARM-type_fold"/>
</dbReference>
<gene>
    <name evidence="10" type="ORF">g.26474</name>
    <name evidence="9" type="ORF">g.26476</name>
</gene>
<dbReference type="GO" id="GO:0006607">
    <property type="term" value="P:NLS-bearing protein import into nucleus"/>
    <property type="evidence" value="ECO:0007669"/>
    <property type="project" value="UniProtKB-ARBA"/>
</dbReference>
<dbReference type="PROSITE" id="PS51214">
    <property type="entry name" value="IBB"/>
    <property type="match status" value="1"/>
</dbReference>
<dbReference type="InterPro" id="IPR036975">
    <property type="entry name" value="Importin-a_IBB_sf"/>
</dbReference>
<dbReference type="InterPro" id="IPR000225">
    <property type="entry name" value="Armadillo"/>
</dbReference>
<dbReference type="AlphaFoldDB" id="A0A1B6FKB0"/>
<dbReference type="InterPro" id="IPR011989">
    <property type="entry name" value="ARM-like"/>
</dbReference>
<feature type="domain" description="IBB" evidence="8">
    <location>
        <begin position="1"/>
        <end position="60"/>
    </location>
</feature>
<dbReference type="EMBL" id="GECZ01012383">
    <property type="protein sequence ID" value="JAS57386.1"/>
    <property type="molecule type" value="Transcribed_RNA"/>
</dbReference>
<proteinExistence type="inferred from homology"/>
<keyword evidence="2 5" id="KW-0813">Transport</keyword>
<dbReference type="GO" id="GO:0005737">
    <property type="term" value="C:cytoplasm"/>
    <property type="evidence" value="ECO:0007669"/>
    <property type="project" value="InterPro"/>
</dbReference>
<name>A0A1B6FKB0_9HEMI</name>
<dbReference type="PROSITE" id="PS50176">
    <property type="entry name" value="ARM_REPEAT"/>
    <property type="match status" value="3"/>
</dbReference>
<evidence type="ECO:0000256" key="4">
    <source>
        <dbReference type="ARBA" id="ARBA00022927"/>
    </source>
</evidence>
<feature type="compositionally biased region" description="Polar residues" evidence="7">
    <location>
        <begin position="1"/>
        <end position="14"/>
    </location>
</feature>
<keyword evidence="4 5" id="KW-0653">Protein transport</keyword>
<accession>A0A1B6FKB0</accession>
<dbReference type="SMART" id="SM00185">
    <property type="entry name" value="ARM"/>
    <property type="match status" value="8"/>
</dbReference>
<feature type="repeat" description="ARM" evidence="6">
    <location>
        <begin position="288"/>
        <end position="330"/>
    </location>
</feature>
<evidence type="ECO:0000313" key="10">
    <source>
        <dbReference type="EMBL" id="JAS57386.1"/>
    </source>
</evidence>
<evidence type="ECO:0000256" key="7">
    <source>
        <dbReference type="SAM" id="MobiDB-lite"/>
    </source>
</evidence>
<dbReference type="GO" id="GO:0061608">
    <property type="term" value="F:nuclear import signal receptor activity"/>
    <property type="evidence" value="ECO:0007669"/>
    <property type="project" value="InterPro"/>
</dbReference>
<reference evidence="9" key="1">
    <citation type="submission" date="2015-11" db="EMBL/GenBank/DDBJ databases">
        <title>De novo transcriptome assembly of four potential Pierce s Disease insect vectors from Arizona vineyards.</title>
        <authorList>
            <person name="Tassone E.E."/>
        </authorList>
    </citation>
    <scope>NUCLEOTIDE SEQUENCE</scope>
</reference>
<dbReference type="InterPro" id="IPR032413">
    <property type="entry name" value="Arm_3"/>
</dbReference>
<dbReference type="PIRSF" id="PIRSF005673">
    <property type="entry name" value="Importin_alpha"/>
    <property type="match status" value="1"/>
</dbReference>
<sequence>MPTEENNVDGQTRLHSYKNRGKSCDEMRRRRNEVSVELRKARKDDQLLKRRNIDIDEISTSPLQENQSSNTPSVMSMDMIMDGMQSTNEEMQLKATAAARKTLSRERNPPIDEMIKMGLVPRCIDFLSNFHNPDLQFEAAWALTNVASGTSEQTNAVIKGGGVPKFVALLASPYSHVAEQAVWGLGNIAGDGPAARDLVLSYNAVSSLLSLINPNTPLPFLRNIVWALSNLCRNKNPPPSFESVKPCLAAFSKLLHYTDDDVLADTCWALSYLTDGSNDKIQAVVDTGVVPKLVELLANSEVKVLTPALRAVGNIVTGNDLQTDSIIQGGGLSQLALLLQHPRPNIVKEAAWTVSNITAGNVDQIQEVINNGLLPPLIRVLQTGDYKSQKEAAWAVTNYTSGGSVEQIATLVQLGVLPHICNLLDSKDWKTVNVAIDGISNILAAAEKMGEVTGVATYIEECGGLDKLELLQTHENEQIYQKVVQIIDTYFSGDEDDPNMAPTTTSEGAIEFNAKQNVPQGGFSF</sequence>
<feature type="compositionally biased region" description="Basic and acidic residues" evidence="7">
    <location>
        <begin position="22"/>
        <end position="35"/>
    </location>
</feature>
<dbReference type="EMBL" id="GECZ01019144">
    <property type="protein sequence ID" value="JAS50625.1"/>
    <property type="molecule type" value="Transcribed_RNA"/>
</dbReference>